<keyword evidence="2" id="KW-1185">Reference proteome</keyword>
<name>A0A6A6G3G6_9PEZI</name>
<dbReference type="OrthoDB" id="3816339at2759"/>
<proteinExistence type="predicted"/>
<reference evidence="2" key="1">
    <citation type="journal article" date="2020" name="Stud. Mycol.">
        <title>101 Dothideomycetes genomes: A test case for predicting lifestyles and emergence of pathogens.</title>
        <authorList>
            <person name="Haridas S."/>
            <person name="Albert R."/>
            <person name="Binder M."/>
            <person name="Bloem J."/>
            <person name="LaButti K."/>
            <person name="Salamov A."/>
            <person name="Andreopoulos B."/>
            <person name="Baker S."/>
            <person name="Barry K."/>
            <person name="Bills G."/>
            <person name="Bluhm B."/>
            <person name="Cannon C."/>
            <person name="Castanera R."/>
            <person name="Culley D."/>
            <person name="Daum C."/>
            <person name="Ezra D."/>
            <person name="Gonzalez J."/>
            <person name="Henrissat B."/>
            <person name="Kuo A."/>
            <person name="Liang C."/>
            <person name="Lipzen A."/>
            <person name="Lutzoni F."/>
            <person name="Magnuson J."/>
            <person name="Mondo S."/>
            <person name="Nolan M."/>
            <person name="Ohm R."/>
            <person name="Pangilinan J."/>
            <person name="Park H.-J."/>
            <person name="Ramirez L."/>
            <person name="Alfaro M."/>
            <person name="Sun H."/>
            <person name="Tritt A."/>
            <person name="Yoshinaga Y."/>
            <person name="Zwiers L.-H."/>
            <person name="Turgeon B."/>
            <person name="Goodwin S."/>
            <person name="Spatafora J."/>
            <person name="Crous P."/>
            <person name="Grigoriev I."/>
        </authorList>
    </citation>
    <scope>NUCLEOTIDE SEQUENCE [LARGE SCALE GENOMIC DNA]</scope>
    <source>
        <strain evidence="2">CECT 20119</strain>
    </source>
</reference>
<organism evidence="1 2">
    <name type="scientific">Elsinoe ampelina</name>
    <dbReference type="NCBI Taxonomy" id="302913"/>
    <lineage>
        <taxon>Eukaryota</taxon>
        <taxon>Fungi</taxon>
        <taxon>Dikarya</taxon>
        <taxon>Ascomycota</taxon>
        <taxon>Pezizomycotina</taxon>
        <taxon>Dothideomycetes</taxon>
        <taxon>Dothideomycetidae</taxon>
        <taxon>Myriangiales</taxon>
        <taxon>Elsinoaceae</taxon>
        <taxon>Elsinoe</taxon>
    </lineage>
</organism>
<protein>
    <submittedName>
        <fullName evidence="1">Uncharacterized protein</fullName>
    </submittedName>
</protein>
<evidence type="ECO:0000313" key="1">
    <source>
        <dbReference type="EMBL" id="KAF2220194.1"/>
    </source>
</evidence>
<sequence>MELSTITSSDYNSISPLGDDVSFTFDDVLGLGSVITKHGMQDLFSVGLLHRHFNLREQQVMCHSRLDADVDLCRPVMRSSVDRLWPYSFMIDSKNQFQSFEYSDSSMRPLTLLRDGPFLDELRQNVQARNLTAGFALISLTHLPDHDTIGYENTVPQEKMLRTQRVKQPPGTCVDRVSPDDTAWRFSTGEAGAVKVICIKKCVKYDNGAHKRVQDA</sequence>
<dbReference type="EMBL" id="ML992513">
    <property type="protein sequence ID" value="KAF2220194.1"/>
    <property type="molecule type" value="Genomic_DNA"/>
</dbReference>
<accession>A0A6A6G3G6</accession>
<gene>
    <name evidence="1" type="ORF">BDZ85DRAFT_267325</name>
</gene>
<evidence type="ECO:0000313" key="2">
    <source>
        <dbReference type="Proteomes" id="UP000799538"/>
    </source>
</evidence>
<dbReference type="Proteomes" id="UP000799538">
    <property type="component" value="Unassembled WGS sequence"/>
</dbReference>
<dbReference type="AlphaFoldDB" id="A0A6A6G3G6"/>